<dbReference type="InParanoid" id="E1ZX77"/>
<dbReference type="EMBL" id="GL435030">
    <property type="protein sequence ID" value="EFN74167.1"/>
    <property type="molecule type" value="Genomic_DNA"/>
</dbReference>
<evidence type="ECO:0000256" key="1">
    <source>
        <dbReference type="SAM" id="MobiDB-lite"/>
    </source>
</evidence>
<feature type="compositionally biased region" description="Basic and acidic residues" evidence="1">
    <location>
        <begin position="27"/>
        <end position="44"/>
    </location>
</feature>
<protein>
    <submittedName>
        <fullName evidence="2">Uncharacterized protein</fullName>
    </submittedName>
</protein>
<dbReference type="AlphaFoldDB" id="E1ZX77"/>
<keyword evidence="3" id="KW-1185">Reference proteome</keyword>
<feature type="compositionally biased region" description="Polar residues" evidence="1">
    <location>
        <begin position="85"/>
        <end position="99"/>
    </location>
</feature>
<dbReference type="Proteomes" id="UP000000311">
    <property type="component" value="Unassembled WGS sequence"/>
</dbReference>
<sequence length="147" mass="16584">MSVDKLTSNRILLRQGRGMGEQEEREDATKKTRGRNREYPGREEAKKGLWRASYTYAECTYLRRDVRAAANAAGLSPPYCRESSNEPTPSSDNRNSASTGCAVVSDRDLCAKIVTKDRNTRQQQLLLSFELGQRTTVGRRQQSIPKL</sequence>
<organism evidence="3">
    <name type="scientific">Camponotus floridanus</name>
    <name type="common">Florida carpenter ant</name>
    <dbReference type="NCBI Taxonomy" id="104421"/>
    <lineage>
        <taxon>Eukaryota</taxon>
        <taxon>Metazoa</taxon>
        <taxon>Ecdysozoa</taxon>
        <taxon>Arthropoda</taxon>
        <taxon>Hexapoda</taxon>
        <taxon>Insecta</taxon>
        <taxon>Pterygota</taxon>
        <taxon>Neoptera</taxon>
        <taxon>Endopterygota</taxon>
        <taxon>Hymenoptera</taxon>
        <taxon>Apocrita</taxon>
        <taxon>Aculeata</taxon>
        <taxon>Formicoidea</taxon>
        <taxon>Formicidae</taxon>
        <taxon>Formicinae</taxon>
        <taxon>Camponotus</taxon>
    </lineage>
</organism>
<gene>
    <name evidence="2" type="ORF">EAG_14079</name>
</gene>
<accession>E1ZX77</accession>
<evidence type="ECO:0000313" key="3">
    <source>
        <dbReference type="Proteomes" id="UP000000311"/>
    </source>
</evidence>
<proteinExistence type="predicted"/>
<reference evidence="2 3" key="1">
    <citation type="journal article" date="2010" name="Science">
        <title>Genomic comparison of the ants Camponotus floridanus and Harpegnathos saltator.</title>
        <authorList>
            <person name="Bonasio R."/>
            <person name="Zhang G."/>
            <person name="Ye C."/>
            <person name="Mutti N.S."/>
            <person name="Fang X."/>
            <person name="Qin N."/>
            <person name="Donahue G."/>
            <person name="Yang P."/>
            <person name="Li Q."/>
            <person name="Li C."/>
            <person name="Zhang P."/>
            <person name="Huang Z."/>
            <person name="Berger S.L."/>
            <person name="Reinberg D."/>
            <person name="Wang J."/>
            <person name="Liebig J."/>
        </authorList>
    </citation>
    <scope>NUCLEOTIDE SEQUENCE [LARGE SCALE GENOMIC DNA]</scope>
    <source>
        <strain evidence="3">C129</strain>
    </source>
</reference>
<feature type="region of interest" description="Disordered" evidence="1">
    <location>
        <begin position="75"/>
        <end position="99"/>
    </location>
</feature>
<feature type="region of interest" description="Disordered" evidence="1">
    <location>
        <begin position="1"/>
        <end position="44"/>
    </location>
</feature>
<evidence type="ECO:0000313" key="2">
    <source>
        <dbReference type="EMBL" id="EFN74167.1"/>
    </source>
</evidence>
<feature type="compositionally biased region" description="Polar residues" evidence="1">
    <location>
        <begin position="1"/>
        <end position="10"/>
    </location>
</feature>
<name>E1ZX77_CAMFO</name>